<gene>
    <name evidence="2" type="ORF">PCOR1329_LOCUS6956</name>
</gene>
<dbReference type="Proteomes" id="UP001189429">
    <property type="component" value="Unassembled WGS sequence"/>
</dbReference>
<sequence length="206" mass="23410">EAVTRFRVLGYFGHPDSDRCKNSTSCSSSCTSCSSYTLVQVQIDHGRQHQIRLHFASMGHPLVSDPKYNASKIREDGEVCPRLFLHACFLRCVMPPSEDAEEEPYTIACRLPPELKHTLCSTLTWRKELAGKLLPEAHCLCECLMGSECMSGDGSLDDLHESRLAVRRRDDFLHRFGFSDRERTEVTRILSQLPTSKQRCTALQQF</sequence>
<dbReference type="EMBL" id="CAUYUJ010001881">
    <property type="protein sequence ID" value="CAK0798051.1"/>
    <property type="molecule type" value="Genomic_DNA"/>
</dbReference>
<evidence type="ECO:0008006" key="4">
    <source>
        <dbReference type="Google" id="ProtNLM"/>
    </source>
</evidence>
<organism evidence="2 3">
    <name type="scientific">Prorocentrum cordatum</name>
    <dbReference type="NCBI Taxonomy" id="2364126"/>
    <lineage>
        <taxon>Eukaryota</taxon>
        <taxon>Sar</taxon>
        <taxon>Alveolata</taxon>
        <taxon>Dinophyceae</taxon>
        <taxon>Prorocentrales</taxon>
        <taxon>Prorocentraceae</taxon>
        <taxon>Prorocentrum</taxon>
    </lineage>
</organism>
<evidence type="ECO:0000313" key="3">
    <source>
        <dbReference type="Proteomes" id="UP001189429"/>
    </source>
</evidence>
<proteinExistence type="inferred from homology"/>
<feature type="non-terminal residue" evidence="2">
    <location>
        <position position="206"/>
    </location>
</feature>
<reference evidence="2" key="1">
    <citation type="submission" date="2023-10" db="EMBL/GenBank/DDBJ databases">
        <authorList>
            <person name="Chen Y."/>
            <person name="Shah S."/>
            <person name="Dougan E. K."/>
            <person name="Thang M."/>
            <person name="Chan C."/>
        </authorList>
    </citation>
    <scope>NUCLEOTIDE SEQUENCE [LARGE SCALE GENOMIC DNA]</scope>
</reference>
<dbReference type="SUPFAM" id="SSF55120">
    <property type="entry name" value="Pseudouridine synthase"/>
    <property type="match status" value="1"/>
</dbReference>
<evidence type="ECO:0000256" key="1">
    <source>
        <dbReference type="ARBA" id="ARBA00010876"/>
    </source>
</evidence>
<comment type="caution">
    <text evidence="2">The sequence shown here is derived from an EMBL/GenBank/DDBJ whole genome shotgun (WGS) entry which is preliminary data.</text>
</comment>
<protein>
    <recommendedName>
        <fullName evidence="4">Pseudouridine synthase RsuA/RluA-like domain-containing protein</fullName>
    </recommendedName>
</protein>
<dbReference type="InterPro" id="IPR020103">
    <property type="entry name" value="PsdUridine_synth_cat_dom_sf"/>
</dbReference>
<evidence type="ECO:0000313" key="2">
    <source>
        <dbReference type="EMBL" id="CAK0798051.1"/>
    </source>
</evidence>
<dbReference type="Gene3D" id="3.30.2350.10">
    <property type="entry name" value="Pseudouridine synthase"/>
    <property type="match status" value="1"/>
</dbReference>
<dbReference type="PANTHER" id="PTHR21600">
    <property type="entry name" value="MITOCHONDRIAL RNA PSEUDOURIDINE SYNTHASE"/>
    <property type="match status" value="1"/>
</dbReference>
<feature type="non-terminal residue" evidence="2">
    <location>
        <position position="1"/>
    </location>
</feature>
<accession>A0ABN9PXN0</accession>
<dbReference type="InterPro" id="IPR050188">
    <property type="entry name" value="RluA_PseudoU_synthase"/>
</dbReference>
<keyword evidence="3" id="KW-1185">Reference proteome</keyword>
<name>A0ABN9PXN0_9DINO</name>
<dbReference type="PANTHER" id="PTHR21600:SF87">
    <property type="entry name" value="RNA PSEUDOURIDYLATE SYNTHASE DOMAIN-CONTAINING PROTEIN 1"/>
    <property type="match status" value="1"/>
</dbReference>
<comment type="similarity">
    <text evidence="1">Belongs to the pseudouridine synthase RluA family.</text>
</comment>